<evidence type="ECO:0000313" key="2">
    <source>
        <dbReference type="EMBL" id="MBB3128482.1"/>
    </source>
</evidence>
<keyword evidence="1" id="KW-1133">Transmembrane helix</keyword>
<organism evidence="2 3">
    <name type="scientific">Paenibacillus rhizosphaerae</name>
    <dbReference type="NCBI Taxonomy" id="297318"/>
    <lineage>
        <taxon>Bacteria</taxon>
        <taxon>Bacillati</taxon>
        <taxon>Bacillota</taxon>
        <taxon>Bacilli</taxon>
        <taxon>Bacillales</taxon>
        <taxon>Paenibacillaceae</taxon>
        <taxon>Paenibacillus</taxon>
    </lineage>
</organism>
<dbReference type="AlphaFoldDB" id="A0A839TP61"/>
<evidence type="ECO:0000313" key="3">
    <source>
        <dbReference type="Proteomes" id="UP000517523"/>
    </source>
</evidence>
<keyword evidence="1" id="KW-0472">Membrane</keyword>
<feature type="transmembrane region" description="Helical" evidence="1">
    <location>
        <begin position="6"/>
        <end position="30"/>
    </location>
</feature>
<name>A0A839TP61_9BACL</name>
<evidence type="ECO:0000256" key="1">
    <source>
        <dbReference type="SAM" id="Phobius"/>
    </source>
</evidence>
<keyword evidence="1" id="KW-0812">Transmembrane</keyword>
<proteinExistence type="predicted"/>
<dbReference type="EMBL" id="JACHXJ010000002">
    <property type="protein sequence ID" value="MBB3128482.1"/>
    <property type="molecule type" value="Genomic_DNA"/>
</dbReference>
<sequence length="131" mass="15472">MLNIALQLLLFLIALGIILLASIAYTRWLLDRMIGSKNRELEAITSTGTIPAAWSDKFDRRLIRMKETGKEARLERVRRKAGRTYVRRLSRLSEYVRRTRFVESEEVRKHVLRTLQRLDREWRASSDESVL</sequence>
<dbReference type="Proteomes" id="UP000517523">
    <property type="component" value="Unassembled WGS sequence"/>
</dbReference>
<comment type="caution">
    <text evidence="2">The sequence shown here is derived from an EMBL/GenBank/DDBJ whole genome shotgun (WGS) entry which is preliminary data.</text>
</comment>
<reference evidence="2 3" key="1">
    <citation type="submission" date="2020-08" db="EMBL/GenBank/DDBJ databases">
        <title>Genomic Encyclopedia of Type Strains, Phase III (KMG-III): the genomes of soil and plant-associated and newly described type strains.</title>
        <authorList>
            <person name="Whitman W."/>
        </authorList>
    </citation>
    <scope>NUCLEOTIDE SEQUENCE [LARGE SCALE GENOMIC DNA]</scope>
    <source>
        <strain evidence="2 3">CECT 5831</strain>
    </source>
</reference>
<accession>A0A839TP61</accession>
<gene>
    <name evidence="2" type="ORF">FHS19_003136</name>
</gene>
<dbReference type="RefSeq" id="WP_183582650.1">
    <property type="nucleotide sequence ID" value="NZ_JACHXJ010000002.1"/>
</dbReference>
<protein>
    <submittedName>
        <fullName evidence="2">Uncharacterized protein</fullName>
    </submittedName>
</protein>